<gene>
    <name evidence="1" type="ORF">N5C97_08850</name>
</gene>
<dbReference type="RefSeq" id="WP_278345037.1">
    <property type="nucleotide sequence ID" value="NZ_JAOCCL010000018.1"/>
</dbReference>
<evidence type="ECO:0000313" key="2">
    <source>
        <dbReference type="Proteomes" id="UP001160116"/>
    </source>
</evidence>
<evidence type="ECO:0000313" key="1">
    <source>
        <dbReference type="EMBL" id="MDH0826608.1"/>
    </source>
</evidence>
<dbReference type="AlphaFoldDB" id="A0AA42MA80"/>
<dbReference type="Proteomes" id="UP001160116">
    <property type="component" value="Unassembled WGS sequence"/>
</dbReference>
<accession>A0AA42MA80</accession>
<protein>
    <submittedName>
        <fullName evidence="1">Uncharacterized protein</fullName>
    </submittedName>
</protein>
<dbReference type="EMBL" id="JAOCCL010000018">
    <property type="protein sequence ID" value="MDH0826608.1"/>
    <property type="molecule type" value="Genomic_DNA"/>
</dbReference>
<sequence>MSLSEIERLNSFIELCTKYQAHDPRYTHLEHVDGKFQDDFVGFAFCLFGILAQAQDNSSIKHAYGIWRNFHYGDSRRAYIFFEYAKALQSDFINRIWLHQWDAKDRNIDIGREITCRIFILSGRTAREIHEAGLKSEN</sequence>
<organism evidence="1 2">
    <name type="scientific">Acinetobacter johnsonii</name>
    <dbReference type="NCBI Taxonomy" id="40214"/>
    <lineage>
        <taxon>Bacteria</taxon>
        <taxon>Pseudomonadati</taxon>
        <taxon>Pseudomonadota</taxon>
        <taxon>Gammaproteobacteria</taxon>
        <taxon>Moraxellales</taxon>
        <taxon>Moraxellaceae</taxon>
        <taxon>Acinetobacter</taxon>
    </lineage>
</organism>
<name>A0AA42MA80_ACIJO</name>
<comment type="caution">
    <text evidence="1">The sequence shown here is derived from an EMBL/GenBank/DDBJ whole genome shotgun (WGS) entry which is preliminary data.</text>
</comment>
<reference evidence="1" key="1">
    <citation type="submission" date="2022-09" db="EMBL/GenBank/DDBJ databases">
        <title>Intensive care unit water sources are persistently colonized with multi-drug resistant bacteria and are the site of extensive horizontal gene transfer of antibiotic resistance genes.</title>
        <authorList>
            <person name="Diorio-Toth L."/>
        </authorList>
    </citation>
    <scope>NUCLEOTIDE SEQUENCE</scope>
    <source>
        <strain evidence="1">GD03885</strain>
    </source>
</reference>
<proteinExistence type="predicted"/>